<keyword evidence="8" id="KW-0472">Membrane</keyword>
<evidence type="ECO:0000256" key="1">
    <source>
        <dbReference type="ARBA" id="ARBA00004447"/>
    </source>
</evidence>
<dbReference type="OrthoDB" id="431432at2759"/>
<keyword evidence="4" id="KW-0812">Transmembrane</keyword>
<dbReference type="GO" id="GO:0032580">
    <property type="term" value="C:Golgi cisterna membrane"/>
    <property type="evidence" value="ECO:0007669"/>
    <property type="project" value="UniProtKB-SubCell"/>
</dbReference>
<dbReference type="Proteomes" id="UP000274756">
    <property type="component" value="Unassembled WGS sequence"/>
</dbReference>
<keyword evidence="7 10" id="KW-0333">Golgi apparatus</keyword>
<dbReference type="STRING" id="318479.A0A0N4UET3"/>
<dbReference type="PANTHER" id="PTHR12369:SF11">
    <property type="entry name" value="HEXOSYLTRANSFERASE"/>
    <property type="match status" value="1"/>
</dbReference>
<evidence type="ECO:0000256" key="7">
    <source>
        <dbReference type="ARBA" id="ARBA00023034"/>
    </source>
</evidence>
<keyword evidence="3 10" id="KW-0808">Transferase</keyword>
<dbReference type="Gene3D" id="3.90.550.10">
    <property type="entry name" value="Spore Coat Polysaccharide Biosynthesis Protein SpsA, Chain A"/>
    <property type="match status" value="1"/>
</dbReference>
<dbReference type="EC" id="2.4.1.-" evidence="10"/>
<dbReference type="GO" id="GO:0047238">
    <property type="term" value="F:glucuronosyl-N-acetylgalactosaminyl-proteoglycan 4-beta-N-acetylgalactosaminyltransferase activity"/>
    <property type="evidence" value="ECO:0007669"/>
    <property type="project" value="TreeGrafter"/>
</dbReference>
<evidence type="ECO:0000256" key="8">
    <source>
        <dbReference type="ARBA" id="ARBA00023136"/>
    </source>
</evidence>
<keyword evidence="5 10" id="KW-0735">Signal-anchor</keyword>
<dbReference type="Gene3D" id="3.90.550.50">
    <property type="match status" value="1"/>
</dbReference>
<evidence type="ECO:0000313" key="13">
    <source>
        <dbReference type="Proteomes" id="UP000274756"/>
    </source>
</evidence>
<dbReference type="EMBL" id="UYYG01000009">
    <property type="protein sequence ID" value="VDN50873.1"/>
    <property type="molecule type" value="Genomic_DNA"/>
</dbReference>
<evidence type="ECO:0000256" key="4">
    <source>
        <dbReference type="ARBA" id="ARBA00022692"/>
    </source>
</evidence>
<comment type="similarity">
    <text evidence="2 10">Belongs to the chondroitin N-acetylgalactosaminyltransferase family.</text>
</comment>
<dbReference type="WBParaSite" id="DME_0000590701-mRNA-1">
    <property type="protein sequence ID" value="DME_0000590701-mRNA-1"/>
    <property type="gene ID" value="DME_0000590701"/>
</dbReference>
<reference evidence="14" key="1">
    <citation type="submission" date="2017-02" db="UniProtKB">
        <authorList>
            <consortium name="WormBaseParasite"/>
        </authorList>
    </citation>
    <scope>IDENTIFICATION</scope>
</reference>
<evidence type="ECO:0000256" key="3">
    <source>
        <dbReference type="ARBA" id="ARBA00022679"/>
    </source>
</evidence>
<dbReference type="InterPro" id="IPR008428">
    <property type="entry name" value="Chond_GalNAc"/>
</dbReference>
<dbReference type="Proteomes" id="UP000038040">
    <property type="component" value="Unplaced"/>
</dbReference>
<dbReference type="SUPFAM" id="SSF53448">
    <property type="entry name" value="Nucleotide-diphospho-sugar transferases"/>
    <property type="match status" value="1"/>
</dbReference>
<proteinExistence type="inferred from homology"/>
<evidence type="ECO:0000256" key="6">
    <source>
        <dbReference type="ARBA" id="ARBA00022989"/>
    </source>
</evidence>
<sequence>MSGTLMLTSVRRVARIPFCDSGILNEVKEQQLLLVGVMTAAKYVDSRAYNVWKTWAQFIPGKVLFFVAEDTVSIHKDLPLIRLKGVTDVYPPQKKSFAMLKWMADNYLNDFKWFMRADDDLYVRGSQLENFLRSLDSDKPQLIGQAGLGNSEEYGQLSLGQQDNYCMGGPGIVMSRETLRTVAPHLRSCLMELLTTHEDVELGRCMRKHVGIACTWNYEMNKLFHNNQTVPHAYQGDLSEVYPAITLHPIKRPSVMRRIHLHNRALKLAELRSLRISLNNDKNGGKPPPLTRHIANDPSDLFHWDFIAANNILFCANQVNCPRHTVDSNIRMAINGIVTQIFDEFNSNARQRGRILQYQGLQYGYTRLEPRFGVDYILDMVLWFKKFRKPHRATVSVRRHAYIRQTFGPIEATTDSYIRETLRQRADKFIRVMKMNASDEVDWSRTVLPKENNHIYIILPLAGRSDTFKRFSNYLRNVCIEKNGFSLVIVLFATGTNEDAITADLIKDLMVDINVQVVDMGMVPFSRGLALAQGAGIMQPDALLFFTDVDMLFTCDMFDRIRLNTIRGAQVYFPIVFSEYSPKSWSKNERLLSDTFHYGRRHGYFRHFGFGLAAMYKSDLDLVGGLNVSIQGWGMEDVDLFEKCIKSPLRIFRAPEPALIHVYHKIHCSKSMPPTQYEMCIGSKAASLTSLDYLVDRITSQS</sequence>
<dbReference type="PANTHER" id="PTHR12369">
    <property type="entry name" value="CHONDROITIN SYNTHASE"/>
    <property type="match status" value="1"/>
</dbReference>
<evidence type="ECO:0000256" key="2">
    <source>
        <dbReference type="ARBA" id="ARBA00009239"/>
    </source>
</evidence>
<organism evidence="12 14">
    <name type="scientific">Dracunculus medinensis</name>
    <name type="common">Guinea worm</name>
    <dbReference type="NCBI Taxonomy" id="318479"/>
    <lineage>
        <taxon>Eukaryota</taxon>
        <taxon>Metazoa</taxon>
        <taxon>Ecdysozoa</taxon>
        <taxon>Nematoda</taxon>
        <taxon>Chromadorea</taxon>
        <taxon>Rhabditida</taxon>
        <taxon>Spirurina</taxon>
        <taxon>Dracunculoidea</taxon>
        <taxon>Dracunculidae</taxon>
        <taxon>Dracunculus</taxon>
    </lineage>
</organism>
<accession>A0A0N4UET3</accession>
<protein>
    <recommendedName>
        <fullName evidence="10">Hexosyltransferase</fullName>
        <ecNumber evidence="10">2.4.1.-</ecNumber>
    </recommendedName>
</protein>
<evidence type="ECO:0000256" key="10">
    <source>
        <dbReference type="RuleBase" id="RU364016"/>
    </source>
</evidence>
<evidence type="ECO:0000313" key="14">
    <source>
        <dbReference type="WBParaSite" id="DME_0000590701-mRNA-1"/>
    </source>
</evidence>
<comment type="subcellular location">
    <subcellularLocation>
        <location evidence="1 10">Golgi apparatus</location>
        <location evidence="1 10">Golgi stack membrane</location>
        <topology evidence="1 10">Single-pass type II membrane protein</topology>
    </subcellularLocation>
</comment>
<dbReference type="FunFam" id="3.90.550.50:FF:000004">
    <property type="entry name" value="Hexosyltransferase"/>
    <property type="match status" value="1"/>
</dbReference>
<dbReference type="InterPro" id="IPR051227">
    <property type="entry name" value="CS_glycosyltransferase"/>
</dbReference>
<gene>
    <name evidence="11" type="ORF">DME_LOCUS846</name>
</gene>
<reference evidence="11 13" key="2">
    <citation type="submission" date="2018-11" db="EMBL/GenBank/DDBJ databases">
        <authorList>
            <consortium name="Pathogen Informatics"/>
        </authorList>
    </citation>
    <scope>NUCLEOTIDE SEQUENCE [LARGE SCALE GENOMIC DNA]</scope>
</reference>
<evidence type="ECO:0000256" key="9">
    <source>
        <dbReference type="ARBA" id="ARBA00023180"/>
    </source>
</evidence>
<name>A0A0N4UET3_DRAME</name>
<evidence type="ECO:0000256" key="5">
    <source>
        <dbReference type="ARBA" id="ARBA00022968"/>
    </source>
</evidence>
<dbReference type="Pfam" id="PF05679">
    <property type="entry name" value="CHGN"/>
    <property type="match status" value="1"/>
</dbReference>
<evidence type="ECO:0000313" key="11">
    <source>
        <dbReference type="EMBL" id="VDN50873.1"/>
    </source>
</evidence>
<keyword evidence="9" id="KW-0325">Glycoprotein</keyword>
<dbReference type="AlphaFoldDB" id="A0A0N4UET3"/>
<dbReference type="InterPro" id="IPR029044">
    <property type="entry name" value="Nucleotide-diphossugar_trans"/>
</dbReference>
<keyword evidence="6" id="KW-1133">Transmembrane helix</keyword>
<evidence type="ECO:0000313" key="12">
    <source>
        <dbReference type="Proteomes" id="UP000038040"/>
    </source>
</evidence>
<keyword evidence="13" id="KW-1185">Reference proteome</keyword>